<dbReference type="OrthoDB" id="345442at2"/>
<dbReference type="RefSeq" id="WP_020773564.1">
    <property type="nucleotide sequence ID" value="NZ_ANIK01000045.1"/>
</dbReference>
<evidence type="ECO:0000256" key="1">
    <source>
        <dbReference type="SAM" id="MobiDB-lite"/>
    </source>
</evidence>
<sequence length="148" mass="16430">MSKSSFLSVTDSFGPMLQGAIAKGQNKLTNVQDKNAAVVQANIIKGIRSQKYKSSWPELSEATKERKQKKGKSPLTLIEDGEYSASFEIMKEGDSRTIGTNSKQARAMERGFEAKGIPARPHVGPAYEDSKKEIIENFKEAMKEIFKK</sequence>
<dbReference type="Proteomes" id="UP000011988">
    <property type="component" value="Unassembled WGS sequence"/>
</dbReference>
<dbReference type="AlphaFoldDB" id="M6CSF2"/>
<protein>
    <submittedName>
        <fullName evidence="2">Phage virion morphogenesis family protein</fullName>
    </submittedName>
</protein>
<organism evidence="2 3">
    <name type="scientific">Leptospira alstonii serovar Sichuan str. 79601</name>
    <dbReference type="NCBI Taxonomy" id="1218565"/>
    <lineage>
        <taxon>Bacteria</taxon>
        <taxon>Pseudomonadati</taxon>
        <taxon>Spirochaetota</taxon>
        <taxon>Spirochaetia</taxon>
        <taxon>Leptospirales</taxon>
        <taxon>Leptospiraceae</taxon>
        <taxon>Leptospira</taxon>
    </lineage>
</organism>
<comment type="caution">
    <text evidence="2">The sequence shown here is derived from an EMBL/GenBank/DDBJ whole genome shotgun (WGS) entry which is preliminary data.</text>
</comment>
<evidence type="ECO:0000313" key="3">
    <source>
        <dbReference type="Proteomes" id="UP000011988"/>
    </source>
</evidence>
<dbReference type="EMBL" id="ANIK01000045">
    <property type="protein sequence ID" value="EMJ94877.1"/>
    <property type="molecule type" value="Genomic_DNA"/>
</dbReference>
<accession>M6CSF2</accession>
<dbReference type="PATRIC" id="fig|1218565.3.peg.2246"/>
<name>M6CSF2_9LEPT</name>
<proteinExistence type="predicted"/>
<reference evidence="2 3" key="1">
    <citation type="submission" date="2013-01" db="EMBL/GenBank/DDBJ databases">
        <authorList>
            <person name="Harkins D.M."/>
            <person name="Durkin A.S."/>
            <person name="Brinkac L.M."/>
            <person name="Haft D.H."/>
            <person name="Selengut J.D."/>
            <person name="Sanka R."/>
            <person name="DePew J."/>
            <person name="Purushe J."/>
            <person name="Galloway R.L."/>
            <person name="Vinetz J.M."/>
            <person name="Sutton G.G."/>
            <person name="Nierman W.C."/>
            <person name="Fouts D.E."/>
        </authorList>
    </citation>
    <scope>NUCLEOTIDE SEQUENCE [LARGE SCALE GENOMIC DNA]</scope>
    <source>
        <strain evidence="2 3">79601</strain>
    </source>
</reference>
<feature type="region of interest" description="Disordered" evidence="1">
    <location>
        <begin position="55"/>
        <end position="75"/>
    </location>
</feature>
<gene>
    <name evidence="2" type="ORF">LEP1GSC194_3153</name>
</gene>
<evidence type="ECO:0000313" key="2">
    <source>
        <dbReference type="EMBL" id="EMJ94877.1"/>
    </source>
</evidence>